<evidence type="ECO:0000313" key="3">
    <source>
        <dbReference type="Proteomes" id="UP000054342"/>
    </source>
</evidence>
<keyword evidence="3" id="KW-1185">Reference proteome</keyword>
<dbReference type="Proteomes" id="UP000054342">
    <property type="component" value="Unassembled WGS sequence"/>
</dbReference>
<dbReference type="Pfam" id="PF10615">
    <property type="entry name" value="DUF2470"/>
    <property type="match status" value="1"/>
</dbReference>
<evidence type="ECO:0000259" key="1">
    <source>
        <dbReference type="Pfam" id="PF10615"/>
    </source>
</evidence>
<dbReference type="GeneID" id="25331108"/>
<sequence>MSATSPPNPPRGAPDSAVMKARIISHMNSDHALSLRLYLMRYCHVPLPGTSTAQMLDITSEHMIITSSYGRHVVPLEPPMKSLMEARERLVAMHNDCLSELGLSDVVLDRYVPPDRAWQWALSALCALIFATFPFRESLLPESGSVIARIWSLGGAVPGLARLSYTLQPFVLAVMVVLHVGETAWLANTRLKRYWVEVGTAVWWLWVLDCALEGVGCLSRFDRIVSRLEAEKKH</sequence>
<name>A0A0D2BM75_9EURO</name>
<dbReference type="Gene3D" id="3.20.180.10">
    <property type="entry name" value="PNP-oxidase-like"/>
    <property type="match status" value="1"/>
</dbReference>
<accession>A0A0D2BM75</accession>
<dbReference type="InterPro" id="IPR019595">
    <property type="entry name" value="DUF2470"/>
</dbReference>
<protein>
    <recommendedName>
        <fullName evidence="1">DUF2470 domain-containing protein</fullName>
    </recommendedName>
</protein>
<dbReference type="InterPro" id="IPR037119">
    <property type="entry name" value="Haem_oxidase_HugZ-like_sf"/>
</dbReference>
<dbReference type="EMBL" id="KN847321">
    <property type="protein sequence ID" value="KIW53651.1"/>
    <property type="molecule type" value="Genomic_DNA"/>
</dbReference>
<feature type="domain" description="DUF2470" evidence="1">
    <location>
        <begin position="20"/>
        <end position="93"/>
    </location>
</feature>
<dbReference type="OrthoDB" id="5553410at2759"/>
<gene>
    <name evidence="2" type="ORF">PV05_09200</name>
</gene>
<evidence type="ECO:0000313" key="2">
    <source>
        <dbReference type="EMBL" id="KIW53651.1"/>
    </source>
</evidence>
<dbReference type="PANTHER" id="PTHR37783:SF1">
    <property type="entry name" value="MEMBRANE PROTEIN, PUTATIVE (AFU_ORTHOLOGUE AFUA_1G04315)-RELATED"/>
    <property type="match status" value="1"/>
</dbReference>
<proteinExistence type="predicted"/>
<dbReference type="AlphaFoldDB" id="A0A0D2BM75"/>
<organism evidence="2 3">
    <name type="scientific">Exophiala xenobiotica</name>
    <dbReference type="NCBI Taxonomy" id="348802"/>
    <lineage>
        <taxon>Eukaryota</taxon>
        <taxon>Fungi</taxon>
        <taxon>Dikarya</taxon>
        <taxon>Ascomycota</taxon>
        <taxon>Pezizomycotina</taxon>
        <taxon>Eurotiomycetes</taxon>
        <taxon>Chaetothyriomycetidae</taxon>
        <taxon>Chaetothyriales</taxon>
        <taxon>Herpotrichiellaceae</taxon>
        <taxon>Exophiala</taxon>
    </lineage>
</organism>
<reference evidence="2 3" key="1">
    <citation type="submission" date="2015-01" db="EMBL/GenBank/DDBJ databases">
        <title>The Genome Sequence of Exophiala xenobiotica CBS118157.</title>
        <authorList>
            <consortium name="The Broad Institute Genomics Platform"/>
            <person name="Cuomo C."/>
            <person name="de Hoog S."/>
            <person name="Gorbushina A."/>
            <person name="Stielow B."/>
            <person name="Teixiera M."/>
            <person name="Abouelleil A."/>
            <person name="Chapman S.B."/>
            <person name="Priest M."/>
            <person name="Young S.K."/>
            <person name="Wortman J."/>
            <person name="Nusbaum C."/>
            <person name="Birren B."/>
        </authorList>
    </citation>
    <scope>NUCLEOTIDE SEQUENCE [LARGE SCALE GENOMIC DNA]</scope>
    <source>
        <strain evidence="2 3">CBS 118157</strain>
    </source>
</reference>
<dbReference type="RefSeq" id="XP_013314235.1">
    <property type="nucleotide sequence ID" value="XM_013458781.1"/>
</dbReference>
<dbReference type="PANTHER" id="PTHR37783">
    <property type="entry name" value="MEMBRANE PROTEIN, PUTATIVE (AFU_ORTHOLOGUE AFUA_1G04315)-RELATED"/>
    <property type="match status" value="1"/>
</dbReference>
<dbReference type="HOGENOM" id="CLU_081019_0_0_1"/>